<evidence type="ECO:0008006" key="3">
    <source>
        <dbReference type="Google" id="ProtNLM"/>
    </source>
</evidence>
<accession>A0ABW9L9Z2</accession>
<reference evidence="1 2" key="1">
    <citation type="submission" date="2024-12" db="EMBL/GenBank/DDBJ databases">
        <title>The coexistence of Mycolicibacterium septicum and Mycolicibacterium nivoides in clinical samples.</title>
        <authorList>
            <person name="Wang C."/>
            <person name="Feng Y."/>
            <person name="Zong Z."/>
        </authorList>
    </citation>
    <scope>NUCLEOTIDE SEQUENCE [LARGE SCALE GENOMIC DNA]</scope>
    <source>
        <strain evidence="1 2">120309</strain>
    </source>
</reference>
<dbReference type="InterPro" id="IPR011856">
    <property type="entry name" value="tRNA_endonuc-like_dom_sf"/>
</dbReference>
<organism evidence="1 2">
    <name type="scientific">Mycolicibacterium nivoides</name>
    <dbReference type="NCBI Taxonomy" id="2487344"/>
    <lineage>
        <taxon>Bacteria</taxon>
        <taxon>Bacillati</taxon>
        <taxon>Actinomycetota</taxon>
        <taxon>Actinomycetes</taxon>
        <taxon>Mycobacteriales</taxon>
        <taxon>Mycobacteriaceae</taxon>
        <taxon>Mycolicibacterium</taxon>
    </lineage>
</organism>
<comment type="caution">
    <text evidence="1">The sequence shown here is derived from an EMBL/GenBank/DDBJ whole genome shotgun (WGS) entry which is preliminary data.</text>
</comment>
<proteinExistence type="predicted"/>
<sequence length="164" mass="18077">MATVATRLGNQAIGAAGELFVQYHLIKRGIDSARLTTDSGIDLVMYVPGAREAHTVQVKATNTNYPYGVGTAPQLWFPFPVTCRAQWLAVVDLPRDLAWLLPIEDALYLARGRGKAGTTTLMWYIGDKPKRATIPAESDFDQYRIETVADRFVATESVASERDS</sequence>
<evidence type="ECO:0000313" key="1">
    <source>
        <dbReference type="EMBL" id="MFN6544470.1"/>
    </source>
</evidence>
<dbReference type="Proteomes" id="UP001635816">
    <property type="component" value="Unassembled WGS sequence"/>
</dbReference>
<dbReference type="RefSeq" id="WP_409543630.1">
    <property type="nucleotide sequence ID" value="NZ_JBKBDD010000004.1"/>
</dbReference>
<evidence type="ECO:0000313" key="2">
    <source>
        <dbReference type="Proteomes" id="UP001635816"/>
    </source>
</evidence>
<gene>
    <name evidence="1" type="ORF">ACK4CT_14860</name>
</gene>
<keyword evidence="2" id="KW-1185">Reference proteome</keyword>
<protein>
    <recommendedName>
        <fullName evidence="3">DUF4365 domain-containing protein</fullName>
    </recommendedName>
</protein>
<name>A0ABW9L9Z2_9MYCO</name>
<dbReference type="EMBL" id="JBKBDD010000004">
    <property type="protein sequence ID" value="MFN6544470.1"/>
    <property type="molecule type" value="Genomic_DNA"/>
</dbReference>
<dbReference type="Gene3D" id="3.40.1350.10">
    <property type="match status" value="1"/>
</dbReference>